<feature type="region of interest" description="Disordered" evidence="1">
    <location>
        <begin position="80"/>
        <end position="206"/>
    </location>
</feature>
<dbReference type="VEuPathDB" id="AmoebaDB:FDP41_005897"/>
<name>A0A6A5BM46_NAEFO</name>
<dbReference type="AlphaFoldDB" id="A0A6A5BM46"/>
<dbReference type="RefSeq" id="XP_044559857.1">
    <property type="nucleotide sequence ID" value="XM_044709471.1"/>
</dbReference>
<dbReference type="VEuPathDB" id="AmoebaDB:NfTy_044320"/>
<dbReference type="Proteomes" id="UP000444721">
    <property type="component" value="Unassembled WGS sequence"/>
</dbReference>
<gene>
    <name evidence="3" type="ORF">FDP41_005897</name>
</gene>
<feature type="compositionally biased region" description="Polar residues" evidence="1">
    <location>
        <begin position="139"/>
        <end position="148"/>
    </location>
</feature>
<protein>
    <recommendedName>
        <fullName evidence="5">Glycosyl transferase family 1 domain-containing protein</fullName>
    </recommendedName>
</protein>
<keyword evidence="2" id="KW-0812">Transmembrane</keyword>
<dbReference type="PANTHER" id="PTHR46656:SF3">
    <property type="entry name" value="PUTATIVE-RELATED"/>
    <property type="match status" value="1"/>
</dbReference>
<feature type="compositionally biased region" description="Basic and acidic residues" evidence="1">
    <location>
        <begin position="922"/>
        <end position="933"/>
    </location>
</feature>
<evidence type="ECO:0000313" key="3">
    <source>
        <dbReference type="EMBL" id="KAF0975144.1"/>
    </source>
</evidence>
<comment type="caution">
    <text evidence="3">The sequence shown here is derived from an EMBL/GenBank/DDBJ whole genome shotgun (WGS) entry which is preliminary data.</text>
</comment>
<feature type="compositionally biased region" description="Basic and acidic residues" evidence="1">
    <location>
        <begin position="101"/>
        <end position="110"/>
    </location>
</feature>
<keyword evidence="2" id="KW-0472">Membrane</keyword>
<accession>A0A6A5BM46</accession>
<proteinExistence type="predicted"/>
<evidence type="ECO:0000256" key="2">
    <source>
        <dbReference type="SAM" id="Phobius"/>
    </source>
</evidence>
<feature type="region of interest" description="Disordered" evidence="1">
    <location>
        <begin position="905"/>
        <end position="952"/>
    </location>
</feature>
<keyword evidence="2" id="KW-1133">Transmembrane helix</keyword>
<evidence type="ECO:0008006" key="5">
    <source>
        <dbReference type="Google" id="ProtNLM"/>
    </source>
</evidence>
<dbReference type="OrthoDB" id="2193793at2759"/>
<feature type="compositionally biased region" description="Low complexity" evidence="1">
    <location>
        <begin position="111"/>
        <end position="126"/>
    </location>
</feature>
<organism evidence="3 4">
    <name type="scientific">Naegleria fowleri</name>
    <name type="common">Brain eating amoeba</name>
    <dbReference type="NCBI Taxonomy" id="5763"/>
    <lineage>
        <taxon>Eukaryota</taxon>
        <taxon>Discoba</taxon>
        <taxon>Heterolobosea</taxon>
        <taxon>Tetramitia</taxon>
        <taxon>Eutetramitia</taxon>
        <taxon>Vahlkampfiidae</taxon>
        <taxon>Naegleria</taxon>
    </lineage>
</organism>
<feature type="transmembrane region" description="Helical" evidence="2">
    <location>
        <begin position="21"/>
        <end position="44"/>
    </location>
</feature>
<dbReference type="GeneID" id="68113115"/>
<feature type="compositionally biased region" description="Low complexity" evidence="1">
    <location>
        <begin position="937"/>
        <end position="952"/>
    </location>
</feature>
<reference evidence="3 4" key="1">
    <citation type="journal article" date="2019" name="Sci. Rep.">
        <title>Nanopore sequencing improves the draft genome of the human pathogenic amoeba Naegleria fowleri.</title>
        <authorList>
            <person name="Liechti N."/>
            <person name="Schurch N."/>
            <person name="Bruggmann R."/>
            <person name="Wittwer M."/>
        </authorList>
    </citation>
    <scope>NUCLEOTIDE SEQUENCE [LARGE SCALE GENOMIC DNA]</scope>
    <source>
        <strain evidence="3 4">ATCC 30894</strain>
    </source>
</reference>
<evidence type="ECO:0000313" key="4">
    <source>
        <dbReference type="Proteomes" id="UP000444721"/>
    </source>
</evidence>
<dbReference type="Gene3D" id="3.40.50.2000">
    <property type="entry name" value="Glycogen Phosphorylase B"/>
    <property type="match status" value="1"/>
</dbReference>
<dbReference type="PANTHER" id="PTHR46656">
    <property type="entry name" value="PUTATIVE-RELATED"/>
    <property type="match status" value="1"/>
</dbReference>
<evidence type="ECO:0000256" key="1">
    <source>
        <dbReference type="SAM" id="MobiDB-lite"/>
    </source>
</evidence>
<sequence length="952" mass="107941">MINKLVNKAHSSLMPLLRKRVLFFVVLTLGILMFIQVVLFKSYLSNKTQQHSDKLNLHNSEVFVQTENINSGHVNIHTDAPIDDEDTPMIENTPKTNLGITERHQDDHDNNVVSQSTSHSTQITHNDIPQEQPEIDPASINSLSTTKKTNLEKVKKQVKRPSSSSGASLIDSESELTLPSQSLTPPPANDIQVTPKKEKKQLSKKPTNIPTVHYLFMCDRNELSNNNNCMSDEEWISKIKNQVPNDVKMQQPTDSSRDQNIKVNFVLFSTSDRPPSQIKDDSSKQMQFVQIVENNIQKTVNNYVKEMVKDDYDMIVFIHGNSFPISFSYYQTWDMLDEMDQVGSITILSKTAKIKTVGWNIRARSCDGKSKAFSLVKHLAGYDVTIFSDYNLNKNGNPKHAKSRFDDDVDIFLPDFNGLSMLKKTFISVQGFNEKLHKDYALDLMLKVSKNSFSSLFSLDNIIQSFDHSAEDEEIVFRNEKEVSQRCGNSPSSARSAEASLHSVYYETMMSTFNDRLFLRNVELVYTITSLDSTILQEAATNLAALEGKVMITLKVPQDLENNAISLSKQIEHLAPHVRNVMNRIESMSFVQAQATNTNQKVYFNHGNPPQFSCPTGSSLCIGKTAIKPSSETKIPSDWVKSCNSAVDQVWVSSKFSFEVLRSAGVKKKKLVFVPTGIDTKMLRPRVKFPNSKSASSGNMFKFLTILDWNNKSARDVLLKAFIDAFSWNDKVSLTIKPIQPLQTRASSQQLLQDVINSLNVTKNDITTLPRIELLSVNIPASKMPEFYQRFDAFVMPGEIEQVSTLLEAMASGLITIAPESMDTLDFMNEANSFLLPDASSSARTTTQYTTTYYLSETFSYLLKNRKQLEEEMSQRARLDMLDFYDQSTVIREFWLERMDPYVGEGHEEEESRSSSFTTQQKGEDNIQKDLKVSFKQQLQQQNNNNIQPKVE</sequence>
<dbReference type="OMA" id="HSDANIP"/>
<dbReference type="VEuPathDB" id="AmoebaDB:NF0073910"/>
<dbReference type="EMBL" id="VFQX01000048">
    <property type="protein sequence ID" value="KAF0975144.1"/>
    <property type="molecule type" value="Genomic_DNA"/>
</dbReference>
<keyword evidence="4" id="KW-1185">Reference proteome</keyword>
<dbReference type="SUPFAM" id="SSF53756">
    <property type="entry name" value="UDP-Glycosyltransferase/glycogen phosphorylase"/>
    <property type="match status" value="1"/>
</dbReference>